<dbReference type="OrthoDB" id="5290540at2"/>
<proteinExistence type="predicted"/>
<sequence length="251" mass="27982">MKLHLSLISKVCFVLAVLAGSLSFAQEEALPSTPQDENVPLVEVEVVQDNLAPYKERRETHGMYFGVDYEGLDLKNYISTLDNLSYGDLFGTDPIPLIRVSIDYKYNFALGALALGLDYGMGKIEDNRSGSDRSLEVTKYGIGLKFVADNFMAEPYVAPYLGLNIWQMGLSESSPTDSFSATTQMGFNYTIGFLLQLDWLDYQTAKQTTFNWGLENTFIDVYATQYAATSAEDDPDTTTDFLYGAGLRLEF</sequence>
<evidence type="ECO:0008006" key="4">
    <source>
        <dbReference type="Google" id="ProtNLM"/>
    </source>
</evidence>
<evidence type="ECO:0000313" key="2">
    <source>
        <dbReference type="EMBL" id="KYG70851.1"/>
    </source>
</evidence>
<evidence type="ECO:0000313" key="3">
    <source>
        <dbReference type="Proteomes" id="UP000075391"/>
    </source>
</evidence>
<dbReference type="EMBL" id="LUKF01000001">
    <property type="protein sequence ID" value="KYG70851.1"/>
    <property type="molecule type" value="Genomic_DNA"/>
</dbReference>
<dbReference type="AlphaFoldDB" id="A0A150WWJ5"/>
<dbReference type="RefSeq" id="WP_063242599.1">
    <property type="nucleotide sequence ID" value="NZ_LUKF01000001.1"/>
</dbReference>
<protein>
    <recommendedName>
        <fullName evidence="4">Outer membrane protein beta-barrel domain-containing protein</fullName>
    </recommendedName>
</protein>
<dbReference type="Proteomes" id="UP000075391">
    <property type="component" value="Unassembled WGS sequence"/>
</dbReference>
<name>A0A150WWJ5_BDEBC</name>
<organism evidence="2 3">
    <name type="scientific">Bdellovibrio bacteriovorus</name>
    <dbReference type="NCBI Taxonomy" id="959"/>
    <lineage>
        <taxon>Bacteria</taxon>
        <taxon>Pseudomonadati</taxon>
        <taxon>Bdellovibrionota</taxon>
        <taxon>Bdellovibrionia</taxon>
        <taxon>Bdellovibrionales</taxon>
        <taxon>Pseudobdellovibrionaceae</taxon>
        <taxon>Bdellovibrio</taxon>
    </lineage>
</organism>
<keyword evidence="1" id="KW-0732">Signal</keyword>
<feature type="chain" id="PRO_5007573826" description="Outer membrane protein beta-barrel domain-containing protein" evidence="1">
    <location>
        <begin position="26"/>
        <end position="251"/>
    </location>
</feature>
<gene>
    <name evidence="2" type="ORF">AZI85_02665</name>
</gene>
<reference evidence="2 3" key="1">
    <citation type="submission" date="2016-03" db="EMBL/GenBank/DDBJ databases">
        <authorList>
            <person name="Ploux O."/>
        </authorList>
    </citation>
    <scope>NUCLEOTIDE SEQUENCE [LARGE SCALE GENOMIC DNA]</scope>
    <source>
        <strain evidence="2 3">BER2</strain>
    </source>
</reference>
<evidence type="ECO:0000256" key="1">
    <source>
        <dbReference type="SAM" id="SignalP"/>
    </source>
</evidence>
<comment type="caution">
    <text evidence="2">The sequence shown here is derived from an EMBL/GenBank/DDBJ whole genome shotgun (WGS) entry which is preliminary data.</text>
</comment>
<feature type="signal peptide" evidence="1">
    <location>
        <begin position="1"/>
        <end position="25"/>
    </location>
</feature>
<accession>A0A150WWJ5</accession>